<keyword evidence="2" id="KW-0812">Transmembrane</keyword>
<protein>
    <recommendedName>
        <fullName evidence="5">Protein RCR2</fullName>
    </recommendedName>
</protein>
<gene>
    <name evidence="3" type="ORF">HIM_07006</name>
</gene>
<dbReference type="EMBL" id="KQ030533">
    <property type="protein sequence ID" value="KJZ73673.1"/>
    <property type="molecule type" value="Genomic_DNA"/>
</dbReference>
<evidence type="ECO:0000313" key="3">
    <source>
        <dbReference type="EMBL" id="KJZ73673.1"/>
    </source>
</evidence>
<dbReference type="PANTHER" id="PTHR28187:SF1">
    <property type="entry name" value="PROTEIN RCR1-RELATED"/>
    <property type="match status" value="1"/>
</dbReference>
<evidence type="ECO:0000313" key="4">
    <source>
        <dbReference type="Proteomes" id="UP000054481"/>
    </source>
</evidence>
<reference evidence="3 4" key="1">
    <citation type="journal article" date="2014" name="Genome Biol. Evol.">
        <title>Comparative genomics and transcriptomics analyses reveal divergent lifestyle features of nematode endoparasitic fungus Hirsutella minnesotensis.</title>
        <authorList>
            <person name="Lai Y."/>
            <person name="Liu K."/>
            <person name="Zhang X."/>
            <person name="Zhang X."/>
            <person name="Li K."/>
            <person name="Wang N."/>
            <person name="Shu C."/>
            <person name="Wu Y."/>
            <person name="Wang C."/>
            <person name="Bushley K.E."/>
            <person name="Xiang M."/>
            <person name="Liu X."/>
        </authorList>
    </citation>
    <scope>NUCLEOTIDE SEQUENCE [LARGE SCALE GENOMIC DNA]</scope>
    <source>
        <strain evidence="3 4">3608</strain>
    </source>
</reference>
<keyword evidence="2" id="KW-1133">Transmembrane helix</keyword>
<dbReference type="AlphaFoldDB" id="A0A0F7ZTT5"/>
<dbReference type="Proteomes" id="UP000054481">
    <property type="component" value="Unassembled WGS sequence"/>
</dbReference>
<sequence>MAPTETSGLLQPRYYECFGDTCVWRHNRWYDWGRWVFLAGFLIIVLLVLFSCSCVARRRRRHGAQPMYGTGWMALGAGKHDGQNHYQAGYGPQAYGQQQGYPAPPPAYGQPQQPQYTGTTFNQHDGYYGNANAPPQQYGVQQPPNAYHPDGNYAAPTSPPPAK</sequence>
<organism evidence="3 4">
    <name type="scientific">Hirsutella minnesotensis 3608</name>
    <dbReference type="NCBI Taxonomy" id="1043627"/>
    <lineage>
        <taxon>Eukaryota</taxon>
        <taxon>Fungi</taxon>
        <taxon>Dikarya</taxon>
        <taxon>Ascomycota</taxon>
        <taxon>Pezizomycotina</taxon>
        <taxon>Sordariomycetes</taxon>
        <taxon>Hypocreomycetidae</taxon>
        <taxon>Hypocreales</taxon>
        <taxon>Ophiocordycipitaceae</taxon>
        <taxon>Hirsutella</taxon>
    </lineage>
</organism>
<evidence type="ECO:0000256" key="1">
    <source>
        <dbReference type="SAM" id="MobiDB-lite"/>
    </source>
</evidence>
<evidence type="ECO:0008006" key="5">
    <source>
        <dbReference type="Google" id="ProtNLM"/>
    </source>
</evidence>
<feature type="region of interest" description="Disordered" evidence="1">
    <location>
        <begin position="84"/>
        <end position="163"/>
    </location>
</feature>
<keyword evidence="4" id="KW-1185">Reference proteome</keyword>
<proteinExistence type="predicted"/>
<dbReference type="PANTHER" id="PTHR28187">
    <property type="entry name" value="PROTEIN RCR1-RELATED"/>
    <property type="match status" value="1"/>
</dbReference>
<name>A0A0F7ZTT5_9HYPO</name>
<dbReference type="InterPro" id="IPR020999">
    <property type="entry name" value="Chitin_synth_reg_RCR"/>
</dbReference>
<feature type="compositionally biased region" description="Polar residues" evidence="1">
    <location>
        <begin position="133"/>
        <end position="144"/>
    </location>
</feature>
<dbReference type="OrthoDB" id="3556830at2759"/>
<dbReference type="Pfam" id="PF12273">
    <property type="entry name" value="RCR"/>
    <property type="match status" value="1"/>
</dbReference>
<evidence type="ECO:0000256" key="2">
    <source>
        <dbReference type="SAM" id="Phobius"/>
    </source>
</evidence>
<feature type="compositionally biased region" description="Low complexity" evidence="1">
    <location>
        <begin position="86"/>
        <end position="101"/>
    </location>
</feature>
<accession>A0A0F7ZTT5</accession>
<keyword evidence="2" id="KW-0472">Membrane</keyword>
<feature type="transmembrane region" description="Helical" evidence="2">
    <location>
        <begin position="35"/>
        <end position="56"/>
    </location>
</feature>
<dbReference type="GO" id="GO:0016192">
    <property type="term" value="P:vesicle-mediated transport"/>
    <property type="evidence" value="ECO:0007669"/>
    <property type="project" value="TreeGrafter"/>
</dbReference>